<accession>A0A1M4VA90</accession>
<keyword evidence="1" id="KW-1133">Transmembrane helix</keyword>
<dbReference type="STRING" id="1297750.SAMN05444405_102258"/>
<organism evidence="2 3">
    <name type="scientific">Bacteroides luti</name>
    <dbReference type="NCBI Taxonomy" id="1297750"/>
    <lineage>
        <taxon>Bacteria</taxon>
        <taxon>Pseudomonadati</taxon>
        <taxon>Bacteroidota</taxon>
        <taxon>Bacteroidia</taxon>
        <taxon>Bacteroidales</taxon>
        <taxon>Bacteroidaceae</taxon>
        <taxon>Bacteroides</taxon>
    </lineage>
</organism>
<reference evidence="2 3" key="1">
    <citation type="submission" date="2016-11" db="EMBL/GenBank/DDBJ databases">
        <authorList>
            <person name="Jaros S."/>
            <person name="Januszkiewicz K."/>
            <person name="Wedrychowicz H."/>
        </authorList>
    </citation>
    <scope>NUCLEOTIDE SEQUENCE [LARGE SCALE GENOMIC DNA]</scope>
    <source>
        <strain evidence="2 3">DSM 26991</strain>
    </source>
</reference>
<sequence length="134" mass="14696">MFKKDMSGKILGDRDLQKIIGTLLRFGVITASVIALLGGIIYLFVHGMEVRPAYNTFHGEPSAYTSLGGIIDKVLSIDARGIMQLGTVVLIMTPILRVVCSLFSFAVERDRLYVVITLVVLSVILFSMFSGIKI</sequence>
<keyword evidence="1" id="KW-0472">Membrane</keyword>
<dbReference type="InterPro" id="IPR012861">
    <property type="entry name" value="DUF1634"/>
</dbReference>
<evidence type="ECO:0000313" key="3">
    <source>
        <dbReference type="Proteomes" id="UP000184509"/>
    </source>
</evidence>
<dbReference type="Pfam" id="PF07843">
    <property type="entry name" value="DUF1634"/>
    <property type="match status" value="1"/>
</dbReference>
<keyword evidence="3" id="KW-1185">Reference proteome</keyword>
<evidence type="ECO:0000256" key="1">
    <source>
        <dbReference type="SAM" id="Phobius"/>
    </source>
</evidence>
<evidence type="ECO:0000313" key="2">
    <source>
        <dbReference type="EMBL" id="SHE65916.1"/>
    </source>
</evidence>
<dbReference type="RefSeq" id="WP_245797049.1">
    <property type="nucleotide sequence ID" value="NZ_FQTV01000002.1"/>
</dbReference>
<protein>
    <submittedName>
        <fullName evidence="2">Uncharacterized membrane protein</fullName>
    </submittedName>
</protein>
<keyword evidence="1" id="KW-0812">Transmembrane</keyword>
<gene>
    <name evidence="2" type="ORF">SAMN05444405_102258</name>
</gene>
<dbReference type="EMBL" id="FQTV01000002">
    <property type="protein sequence ID" value="SHE65916.1"/>
    <property type="molecule type" value="Genomic_DNA"/>
</dbReference>
<dbReference type="Proteomes" id="UP000184509">
    <property type="component" value="Unassembled WGS sequence"/>
</dbReference>
<feature type="transmembrane region" description="Helical" evidence="1">
    <location>
        <begin position="112"/>
        <end position="132"/>
    </location>
</feature>
<proteinExistence type="predicted"/>
<feature type="transmembrane region" description="Helical" evidence="1">
    <location>
        <begin position="23"/>
        <end position="45"/>
    </location>
</feature>
<name>A0A1M4VA90_9BACE</name>
<dbReference type="AlphaFoldDB" id="A0A1M4VA90"/>
<feature type="transmembrane region" description="Helical" evidence="1">
    <location>
        <begin position="82"/>
        <end position="105"/>
    </location>
</feature>